<gene>
    <name evidence="1" type="ORF">IE37_00851</name>
</gene>
<name>A0A315Y0X8_RUMFL</name>
<sequence length="58" mass="6695">MSEPWNVRARKKLIDLNMNRRQLAEIIGVNYSVMCAVLNGSVIRESVKQKICSYLKIN</sequence>
<dbReference type="EMBL" id="QGDI01000003">
    <property type="protein sequence ID" value="PWJ13921.1"/>
    <property type="molecule type" value="Genomic_DNA"/>
</dbReference>
<organism evidence="1 2">
    <name type="scientific">Ruminococcus flavefaciens</name>
    <dbReference type="NCBI Taxonomy" id="1265"/>
    <lineage>
        <taxon>Bacteria</taxon>
        <taxon>Bacillati</taxon>
        <taxon>Bacillota</taxon>
        <taxon>Clostridia</taxon>
        <taxon>Eubacteriales</taxon>
        <taxon>Oscillospiraceae</taxon>
        <taxon>Ruminococcus</taxon>
    </lineage>
</organism>
<reference evidence="1 2" key="1">
    <citation type="submission" date="2018-05" db="EMBL/GenBank/DDBJ databases">
        <title>The Hungate 1000. A catalogue of reference genomes from the rumen microbiome.</title>
        <authorList>
            <person name="Kelly W."/>
        </authorList>
    </citation>
    <scope>NUCLEOTIDE SEQUENCE [LARGE SCALE GENOMIC DNA]</scope>
    <source>
        <strain evidence="1 2">SAb67</strain>
    </source>
</reference>
<proteinExistence type="predicted"/>
<dbReference type="InterPro" id="IPR010982">
    <property type="entry name" value="Lambda_DNA-bd_dom_sf"/>
</dbReference>
<evidence type="ECO:0000313" key="2">
    <source>
        <dbReference type="Proteomes" id="UP000245720"/>
    </source>
</evidence>
<comment type="caution">
    <text evidence="1">The sequence shown here is derived from an EMBL/GenBank/DDBJ whole genome shotgun (WGS) entry which is preliminary data.</text>
</comment>
<accession>A0A315Y0X8</accession>
<dbReference type="GO" id="GO:0003677">
    <property type="term" value="F:DNA binding"/>
    <property type="evidence" value="ECO:0007669"/>
    <property type="project" value="InterPro"/>
</dbReference>
<dbReference type="AlphaFoldDB" id="A0A315Y0X8"/>
<protein>
    <recommendedName>
        <fullName evidence="3">Helix-turn-helix</fullName>
    </recommendedName>
</protein>
<dbReference type="Proteomes" id="UP000245720">
    <property type="component" value="Unassembled WGS sequence"/>
</dbReference>
<evidence type="ECO:0000313" key="1">
    <source>
        <dbReference type="EMBL" id="PWJ13921.1"/>
    </source>
</evidence>
<dbReference type="OrthoDB" id="9805309at2"/>
<dbReference type="RefSeq" id="WP_109725715.1">
    <property type="nucleotide sequence ID" value="NZ_QGDI01000003.1"/>
</dbReference>
<evidence type="ECO:0008006" key="3">
    <source>
        <dbReference type="Google" id="ProtNLM"/>
    </source>
</evidence>
<dbReference type="SUPFAM" id="SSF47413">
    <property type="entry name" value="lambda repressor-like DNA-binding domains"/>
    <property type="match status" value="1"/>
</dbReference>